<dbReference type="InterPro" id="IPR004603">
    <property type="entry name" value="DNA_mismatch_endonuc_vsr"/>
</dbReference>
<gene>
    <name evidence="7" type="ORF">GCM10023149_28810</name>
</gene>
<comment type="caution">
    <text evidence="7">The sequence shown here is derived from an EMBL/GenBank/DDBJ whole genome shotgun (WGS) entry which is preliminary data.</text>
</comment>
<dbReference type="EMBL" id="BAABFT010000007">
    <property type="protein sequence ID" value="GAA4326161.1"/>
    <property type="molecule type" value="Genomic_DNA"/>
</dbReference>
<evidence type="ECO:0000256" key="4">
    <source>
        <dbReference type="ARBA" id="ARBA00022801"/>
    </source>
</evidence>
<evidence type="ECO:0000313" key="7">
    <source>
        <dbReference type="EMBL" id="GAA4326161.1"/>
    </source>
</evidence>
<evidence type="ECO:0000256" key="5">
    <source>
        <dbReference type="ARBA" id="ARBA00023204"/>
    </source>
</evidence>
<evidence type="ECO:0000313" key="8">
    <source>
        <dbReference type="Proteomes" id="UP001500582"/>
    </source>
</evidence>
<keyword evidence="1" id="KW-0540">Nuclease</keyword>
<name>A0ABP8GKW0_9SPHI</name>
<dbReference type="Gene3D" id="3.40.960.10">
    <property type="entry name" value="VSR Endonuclease"/>
    <property type="match status" value="1"/>
</dbReference>
<dbReference type="Pfam" id="PF03852">
    <property type="entry name" value="Vsr"/>
    <property type="match status" value="1"/>
</dbReference>
<protein>
    <recommendedName>
        <fullName evidence="9">Very short patch repair endonuclease</fullName>
    </recommendedName>
</protein>
<reference evidence="8" key="1">
    <citation type="journal article" date="2019" name="Int. J. Syst. Evol. Microbiol.">
        <title>The Global Catalogue of Microorganisms (GCM) 10K type strain sequencing project: providing services to taxonomists for standard genome sequencing and annotation.</title>
        <authorList>
            <consortium name="The Broad Institute Genomics Platform"/>
            <consortium name="The Broad Institute Genome Sequencing Center for Infectious Disease"/>
            <person name="Wu L."/>
            <person name="Ma J."/>
        </authorList>
    </citation>
    <scope>NUCLEOTIDE SEQUENCE [LARGE SCALE GENOMIC DNA]</scope>
    <source>
        <strain evidence="8">JCM 17705</strain>
    </source>
</reference>
<dbReference type="SUPFAM" id="SSF52980">
    <property type="entry name" value="Restriction endonuclease-like"/>
    <property type="match status" value="1"/>
</dbReference>
<dbReference type="NCBIfam" id="TIGR00632">
    <property type="entry name" value="vsr"/>
    <property type="match status" value="1"/>
</dbReference>
<evidence type="ECO:0008006" key="9">
    <source>
        <dbReference type="Google" id="ProtNLM"/>
    </source>
</evidence>
<accession>A0ABP8GKW0</accession>
<evidence type="ECO:0000256" key="1">
    <source>
        <dbReference type="ARBA" id="ARBA00022722"/>
    </source>
</evidence>
<keyword evidence="2" id="KW-0255">Endonuclease</keyword>
<proteinExistence type="inferred from homology"/>
<dbReference type="RefSeq" id="WP_345211804.1">
    <property type="nucleotide sequence ID" value="NZ_BAABFT010000007.1"/>
</dbReference>
<keyword evidence="4" id="KW-0378">Hydrolase</keyword>
<organism evidence="7 8">
    <name type="scientific">Mucilaginibacter gynuensis</name>
    <dbReference type="NCBI Taxonomy" id="1302236"/>
    <lineage>
        <taxon>Bacteria</taxon>
        <taxon>Pseudomonadati</taxon>
        <taxon>Bacteroidota</taxon>
        <taxon>Sphingobacteriia</taxon>
        <taxon>Sphingobacteriales</taxon>
        <taxon>Sphingobacteriaceae</taxon>
        <taxon>Mucilaginibacter</taxon>
    </lineage>
</organism>
<keyword evidence="3" id="KW-0227">DNA damage</keyword>
<evidence type="ECO:0000256" key="3">
    <source>
        <dbReference type="ARBA" id="ARBA00022763"/>
    </source>
</evidence>
<sequence length="159" mass="18362">MSVNDKIYSRDGRAPVPAKVATSRVMSANKAKDTKPELLLRKALFQRGIRGYRLNWKNVPGRPDIAFPGKKVAIFVHGCFWHRCPTCNLTLPKSNQDFWSQKFTKNVDRDRAKRDQLIAMNWKVITVWECELKKNITDTVNNIKNHIFNLQTDILSIHG</sequence>
<dbReference type="CDD" id="cd00221">
    <property type="entry name" value="Vsr"/>
    <property type="match status" value="1"/>
</dbReference>
<keyword evidence="5" id="KW-0234">DNA repair</keyword>
<evidence type="ECO:0000256" key="2">
    <source>
        <dbReference type="ARBA" id="ARBA00022759"/>
    </source>
</evidence>
<keyword evidence="8" id="KW-1185">Reference proteome</keyword>
<comment type="similarity">
    <text evidence="6">Belongs to the Vsr family.</text>
</comment>
<dbReference type="InterPro" id="IPR011335">
    <property type="entry name" value="Restrct_endonuc-II-like"/>
</dbReference>
<evidence type="ECO:0000256" key="6">
    <source>
        <dbReference type="ARBA" id="ARBA00029466"/>
    </source>
</evidence>
<dbReference type="Proteomes" id="UP001500582">
    <property type="component" value="Unassembled WGS sequence"/>
</dbReference>